<feature type="active site" evidence="4">
    <location>
        <position position="79"/>
    </location>
</feature>
<evidence type="ECO:0000256" key="1">
    <source>
        <dbReference type="ARBA" id="ARBA00022603"/>
    </source>
</evidence>
<dbReference type="InterPro" id="IPR001525">
    <property type="entry name" value="C5_MeTfrase"/>
</dbReference>
<evidence type="ECO:0000256" key="2">
    <source>
        <dbReference type="ARBA" id="ARBA00022679"/>
    </source>
</evidence>
<keyword evidence="1 4" id="KW-0489">Methyltransferase</keyword>
<protein>
    <recommendedName>
        <fullName evidence="7">S-adenosyl-L-methionine-dependent methyltransferase</fullName>
    </recommendedName>
</protein>
<dbReference type="Gene3D" id="3.40.50.150">
    <property type="entry name" value="Vaccinia Virus protein VP39"/>
    <property type="match status" value="1"/>
</dbReference>
<dbReference type="InterPro" id="IPR029063">
    <property type="entry name" value="SAM-dependent_MTases_sf"/>
</dbReference>
<comment type="caution">
    <text evidence="5">The sequence shown here is derived from an EMBL/GenBank/DDBJ whole genome shotgun (WGS) entry which is preliminary data.</text>
</comment>
<name>A0A433D266_9FUNG</name>
<dbReference type="AlphaFoldDB" id="A0A433D266"/>
<evidence type="ECO:0000256" key="4">
    <source>
        <dbReference type="PROSITE-ProRule" id="PRU01016"/>
    </source>
</evidence>
<keyword evidence="6" id="KW-1185">Reference proteome</keyword>
<dbReference type="PROSITE" id="PS51679">
    <property type="entry name" value="SAM_MT_C5"/>
    <property type="match status" value="1"/>
</dbReference>
<accession>A0A433D266</accession>
<dbReference type="EMBL" id="RBNI01008136">
    <property type="protein sequence ID" value="RUP44924.1"/>
    <property type="molecule type" value="Genomic_DNA"/>
</dbReference>
<keyword evidence="3 4" id="KW-0949">S-adenosyl-L-methionine</keyword>
<dbReference type="PANTHER" id="PTHR46098">
    <property type="entry name" value="TRNA (CYTOSINE(38)-C(5))-METHYLTRANSFERASE"/>
    <property type="match status" value="1"/>
</dbReference>
<dbReference type="SUPFAM" id="SSF53335">
    <property type="entry name" value="S-adenosyl-L-methionine-dependent methyltransferases"/>
    <property type="match status" value="1"/>
</dbReference>
<organism evidence="5 6">
    <name type="scientific">Jimgerdemannia flammicorona</name>
    <dbReference type="NCBI Taxonomy" id="994334"/>
    <lineage>
        <taxon>Eukaryota</taxon>
        <taxon>Fungi</taxon>
        <taxon>Fungi incertae sedis</taxon>
        <taxon>Mucoromycota</taxon>
        <taxon>Mucoromycotina</taxon>
        <taxon>Endogonomycetes</taxon>
        <taxon>Endogonales</taxon>
        <taxon>Endogonaceae</taxon>
        <taxon>Jimgerdemannia</taxon>
    </lineage>
</organism>
<comment type="similarity">
    <text evidence="4">Belongs to the class I-like SAM-binding methyltransferase superfamily. C5-methyltransferase family.</text>
</comment>
<evidence type="ECO:0000313" key="6">
    <source>
        <dbReference type="Proteomes" id="UP000268093"/>
    </source>
</evidence>
<dbReference type="GO" id="GO:0008168">
    <property type="term" value="F:methyltransferase activity"/>
    <property type="evidence" value="ECO:0007669"/>
    <property type="project" value="UniProtKB-KW"/>
</dbReference>
<dbReference type="Proteomes" id="UP000268093">
    <property type="component" value="Unassembled WGS sequence"/>
</dbReference>
<reference evidence="5 6" key="1">
    <citation type="journal article" date="2018" name="New Phytol.">
        <title>Phylogenomics of Endogonaceae and evolution of mycorrhizas within Mucoromycota.</title>
        <authorList>
            <person name="Chang Y."/>
            <person name="Desiro A."/>
            <person name="Na H."/>
            <person name="Sandor L."/>
            <person name="Lipzen A."/>
            <person name="Clum A."/>
            <person name="Barry K."/>
            <person name="Grigoriev I.V."/>
            <person name="Martin F.M."/>
            <person name="Stajich J.E."/>
            <person name="Smith M.E."/>
            <person name="Bonito G."/>
            <person name="Spatafora J.W."/>
        </authorList>
    </citation>
    <scope>NUCLEOTIDE SEQUENCE [LARGE SCALE GENOMIC DNA]</scope>
    <source>
        <strain evidence="5 6">GMNB39</strain>
    </source>
</reference>
<dbReference type="GO" id="GO:0032259">
    <property type="term" value="P:methylation"/>
    <property type="evidence" value="ECO:0007669"/>
    <property type="project" value="UniProtKB-KW"/>
</dbReference>
<evidence type="ECO:0000313" key="5">
    <source>
        <dbReference type="EMBL" id="RUP44924.1"/>
    </source>
</evidence>
<gene>
    <name evidence="5" type="ORF">BC936DRAFT_148858</name>
</gene>
<dbReference type="Pfam" id="PF00145">
    <property type="entry name" value="DNA_methylase"/>
    <property type="match status" value="1"/>
</dbReference>
<dbReference type="InterPro" id="IPR050750">
    <property type="entry name" value="C5-MTase"/>
</dbReference>
<keyword evidence="2 4" id="KW-0808">Transferase</keyword>
<dbReference type="GO" id="GO:0005634">
    <property type="term" value="C:nucleus"/>
    <property type="evidence" value="ECO:0007669"/>
    <property type="project" value="TreeGrafter"/>
</dbReference>
<proteinExistence type="inferred from homology"/>
<dbReference type="OrthoDB" id="414133at2759"/>
<evidence type="ECO:0000256" key="3">
    <source>
        <dbReference type="ARBA" id="ARBA00022691"/>
    </source>
</evidence>
<dbReference type="PANTHER" id="PTHR46098:SF1">
    <property type="entry name" value="TRNA (CYTOSINE(38)-C(5))-METHYLTRANSFERASE"/>
    <property type="match status" value="1"/>
</dbReference>
<sequence length="239" mass="27108">MPTQKILEFYSGIGGMHYAARLANWDAHVLKAFDINTTANEIYTHNFGKGVVAQRNIEALSLSFYDKLRADIWTMSPPCQPYTRTGLKNGSKDTRAKSFLYLMDMLPKMEHPPSYILVENVKGFEVRFYLACQTELHYVSSYQVTQTPETFSSKRSPPLITPSKSSSSPHYNLGSQIHDYDTISSYVFTCPFLLFNPLTFFPTAKPNPTTTTFRRNAILSASRFHQQGPFLATFLSLSI</sequence>
<evidence type="ECO:0008006" key="7">
    <source>
        <dbReference type="Google" id="ProtNLM"/>
    </source>
</evidence>